<dbReference type="PANTHER" id="PTHR19282:SF273">
    <property type="entry name" value="TETRASPANIN"/>
    <property type="match status" value="1"/>
</dbReference>
<dbReference type="EMBL" id="OV651828">
    <property type="protein sequence ID" value="CAH1104260.1"/>
    <property type="molecule type" value="Genomic_DNA"/>
</dbReference>
<dbReference type="PIRSF" id="PIRSF002419">
    <property type="entry name" value="Tetraspanin"/>
    <property type="match status" value="1"/>
</dbReference>
<keyword evidence="6" id="KW-1015">Disulfide bond</keyword>
<keyword evidence="5 7" id="KW-0472">Membrane</keyword>
<dbReference type="PRINTS" id="PR00259">
    <property type="entry name" value="TMFOUR"/>
</dbReference>
<feature type="transmembrane region" description="Helical" evidence="7">
    <location>
        <begin position="12"/>
        <end position="37"/>
    </location>
</feature>
<dbReference type="AlphaFoldDB" id="A0A9P0CQW7"/>
<evidence type="ECO:0000256" key="4">
    <source>
        <dbReference type="ARBA" id="ARBA00022989"/>
    </source>
</evidence>
<dbReference type="InterPro" id="IPR018499">
    <property type="entry name" value="Tetraspanin/Peripherin"/>
</dbReference>
<comment type="subcellular location">
    <subcellularLocation>
        <location evidence="1 7">Membrane</location>
        <topology evidence="1 7">Multi-pass membrane protein</topology>
    </subcellularLocation>
</comment>
<dbReference type="GO" id="GO:0005886">
    <property type="term" value="C:plasma membrane"/>
    <property type="evidence" value="ECO:0007669"/>
    <property type="project" value="TreeGrafter"/>
</dbReference>
<comment type="similarity">
    <text evidence="2 7">Belongs to the tetraspanin (TM4SF) family.</text>
</comment>
<dbReference type="Gene3D" id="1.10.1450.10">
    <property type="entry name" value="Tetraspanin"/>
    <property type="match status" value="1"/>
</dbReference>
<dbReference type="Proteomes" id="UP001153636">
    <property type="component" value="Chromosome 16"/>
</dbReference>
<organism evidence="8 9">
    <name type="scientific">Psylliodes chrysocephalus</name>
    <dbReference type="NCBI Taxonomy" id="3402493"/>
    <lineage>
        <taxon>Eukaryota</taxon>
        <taxon>Metazoa</taxon>
        <taxon>Ecdysozoa</taxon>
        <taxon>Arthropoda</taxon>
        <taxon>Hexapoda</taxon>
        <taxon>Insecta</taxon>
        <taxon>Pterygota</taxon>
        <taxon>Neoptera</taxon>
        <taxon>Endopterygota</taxon>
        <taxon>Coleoptera</taxon>
        <taxon>Polyphaga</taxon>
        <taxon>Cucujiformia</taxon>
        <taxon>Chrysomeloidea</taxon>
        <taxon>Chrysomelidae</taxon>
        <taxon>Galerucinae</taxon>
        <taxon>Alticini</taxon>
        <taxon>Psylliodes</taxon>
    </lineage>
</organism>
<evidence type="ECO:0000256" key="7">
    <source>
        <dbReference type="RuleBase" id="RU361218"/>
    </source>
</evidence>
<keyword evidence="3 7" id="KW-0812">Transmembrane</keyword>
<feature type="transmembrane region" description="Helical" evidence="7">
    <location>
        <begin position="81"/>
        <end position="106"/>
    </location>
</feature>
<evidence type="ECO:0000313" key="8">
    <source>
        <dbReference type="EMBL" id="CAH1104260.1"/>
    </source>
</evidence>
<dbReference type="CDD" id="cd03127">
    <property type="entry name" value="tetraspanin_LEL"/>
    <property type="match status" value="1"/>
</dbReference>
<feature type="transmembrane region" description="Helical" evidence="7">
    <location>
        <begin position="49"/>
        <end position="75"/>
    </location>
</feature>
<evidence type="ECO:0000256" key="3">
    <source>
        <dbReference type="ARBA" id="ARBA00022692"/>
    </source>
</evidence>
<name>A0A9P0CQW7_9CUCU</name>
<feature type="transmembrane region" description="Helical" evidence="7">
    <location>
        <begin position="205"/>
        <end position="228"/>
    </location>
</feature>
<sequence>MKSCEVSVIKYALFVFNFIFAISGIGLIIAGSLILSDMEEFSHFFEGKIIAPAVVLIVAGCIVFFIAFLGCYGAVRESYYMLIGFAVCLLVIFIIEFAVGIAAATYKSQFQSILKEAMAKSVDNYETSKSDKIAWDTLQSKLQCCGVDSPTDWKKRPASCCHATRENAPDPTQEQCGNAKPGDEFLYSYGCFDELQMKAESSSKVLIGVGIGVAFIEIIGIMLALWMASAIKDKN</sequence>
<protein>
    <recommendedName>
        <fullName evidence="7">Tetraspanin</fullName>
    </recommendedName>
</protein>
<dbReference type="OrthoDB" id="5982705at2759"/>
<dbReference type="Pfam" id="PF00335">
    <property type="entry name" value="Tetraspanin"/>
    <property type="match status" value="1"/>
</dbReference>
<dbReference type="SUPFAM" id="SSF48652">
    <property type="entry name" value="Tetraspanin"/>
    <property type="match status" value="1"/>
</dbReference>
<evidence type="ECO:0000256" key="5">
    <source>
        <dbReference type="ARBA" id="ARBA00023136"/>
    </source>
</evidence>
<reference evidence="8" key="1">
    <citation type="submission" date="2022-01" db="EMBL/GenBank/DDBJ databases">
        <authorList>
            <person name="King R."/>
        </authorList>
    </citation>
    <scope>NUCLEOTIDE SEQUENCE</scope>
</reference>
<evidence type="ECO:0000256" key="6">
    <source>
        <dbReference type="PIRSR" id="PIRSR002419-1"/>
    </source>
</evidence>
<accession>A0A9P0CQW7</accession>
<evidence type="ECO:0000256" key="2">
    <source>
        <dbReference type="ARBA" id="ARBA00006840"/>
    </source>
</evidence>
<evidence type="ECO:0000256" key="1">
    <source>
        <dbReference type="ARBA" id="ARBA00004141"/>
    </source>
</evidence>
<keyword evidence="4 7" id="KW-1133">Transmembrane helix</keyword>
<dbReference type="InterPro" id="IPR000301">
    <property type="entry name" value="Tetraspanin_animals"/>
</dbReference>
<keyword evidence="9" id="KW-1185">Reference proteome</keyword>
<dbReference type="InterPro" id="IPR008952">
    <property type="entry name" value="Tetraspanin_EC2_sf"/>
</dbReference>
<gene>
    <name evidence="8" type="ORF">PSYICH_LOCUS5275</name>
</gene>
<dbReference type="PANTHER" id="PTHR19282">
    <property type="entry name" value="TETRASPANIN"/>
    <property type="match status" value="1"/>
</dbReference>
<feature type="disulfide bond" evidence="6">
    <location>
        <begin position="145"/>
        <end position="160"/>
    </location>
</feature>
<proteinExistence type="inferred from homology"/>
<evidence type="ECO:0000313" key="9">
    <source>
        <dbReference type="Proteomes" id="UP001153636"/>
    </source>
</evidence>